<dbReference type="InterPro" id="IPR007844">
    <property type="entry name" value="AsmA"/>
</dbReference>
<evidence type="ECO:0000313" key="4">
    <source>
        <dbReference type="Proteomes" id="UP000190061"/>
    </source>
</evidence>
<accession>A0A1T4RDS7</accession>
<dbReference type="Proteomes" id="UP000190061">
    <property type="component" value="Unassembled WGS sequence"/>
</dbReference>
<dbReference type="InterPro" id="IPR052894">
    <property type="entry name" value="AsmA-related"/>
</dbReference>
<feature type="transmembrane region" description="Helical" evidence="1">
    <location>
        <begin position="20"/>
        <end position="40"/>
    </location>
</feature>
<proteinExistence type="predicted"/>
<name>A0A1T4RDS7_9GAMM</name>
<dbReference type="PANTHER" id="PTHR30441:SF9">
    <property type="entry name" value="ASMA FAMILY PROTEIN YHJG"/>
    <property type="match status" value="1"/>
</dbReference>
<dbReference type="AlphaFoldDB" id="A0A1T4RDS7"/>
<dbReference type="STRING" id="1122188.SAMN02745674_02101"/>
<dbReference type="Pfam" id="PF05170">
    <property type="entry name" value="AsmA"/>
    <property type="match status" value="1"/>
</dbReference>
<dbReference type="GO" id="GO:0005886">
    <property type="term" value="C:plasma membrane"/>
    <property type="evidence" value="ECO:0007669"/>
    <property type="project" value="TreeGrafter"/>
</dbReference>
<dbReference type="GO" id="GO:0090313">
    <property type="term" value="P:regulation of protein targeting to membrane"/>
    <property type="evidence" value="ECO:0007669"/>
    <property type="project" value="TreeGrafter"/>
</dbReference>
<dbReference type="RefSeq" id="WP_078758671.1">
    <property type="nucleotide sequence ID" value="NZ_FUXP01000008.1"/>
</dbReference>
<dbReference type="OrthoDB" id="5749006at2"/>
<keyword evidence="4" id="KW-1185">Reference proteome</keyword>
<keyword evidence="1" id="KW-0812">Transmembrane</keyword>
<organism evidence="3 4">
    <name type="scientific">Lysobacter spongiicola DSM 21749</name>
    <dbReference type="NCBI Taxonomy" id="1122188"/>
    <lineage>
        <taxon>Bacteria</taxon>
        <taxon>Pseudomonadati</taxon>
        <taxon>Pseudomonadota</taxon>
        <taxon>Gammaproteobacteria</taxon>
        <taxon>Lysobacterales</taxon>
        <taxon>Lysobacteraceae</taxon>
        <taxon>Novilysobacter</taxon>
    </lineage>
</organism>
<dbReference type="PANTHER" id="PTHR30441">
    <property type="entry name" value="DUF748 DOMAIN-CONTAINING PROTEIN"/>
    <property type="match status" value="1"/>
</dbReference>
<evidence type="ECO:0000313" key="3">
    <source>
        <dbReference type="EMBL" id="SKA13898.1"/>
    </source>
</evidence>
<evidence type="ECO:0000256" key="1">
    <source>
        <dbReference type="SAM" id="Phobius"/>
    </source>
</evidence>
<keyword evidence="1" id="KW-0472">Membrane</keyword>
<keyword evidence="1" id="KW-1133">Transmembrane helix</keyword>
<dbReference type="EMBL" id="FUXP01000008">
    <property type="protein sequence ID" value="SKA13898.1"/>
    <property type="molecule type" value="Genomic_DNA"/>
</dbReference>
<feature type="domain" description="AsmA" evidence="2">
    <location>
        <begin position="21"/>
        <end position="551"/>
    </location>
</feature>
<evidence type="ECO:0000259" key="2">
    <source>
        <dbReference type="Pfam" id="PF05170"/>
    </source>
</evidence>
<gene>
    <name evidence="3" type="ORF">SAMN02745674_02101</name>
</gene>
<sequence>MDTSRPTRRQWSGWPARHPWLTTLALAVVALLVLVLLWDWNWFKGPLERQVEAGTGREFDIGGDLDVDLGWTPVVRGEDLSFGNADWSDEPTMAAARHAGIAIELLPLLRGQVRIPRIDLDHPVLRLETRPEGGGNWQFGDSDGDSDVEFRRLVVNRGQLRFLDAANDTDIKVGLHSAPATEGPSSLIAVDGAGRWEGSDFTAQGTAESPLGLADPDTPYRIDLRAQAGRTRAHATGTLLDPLRLADFDLQLELSGQNLEDLYPLLGLALPPTPPYSVEGRLTRDIEGPLTTWHYDGFSGQVGDSDLGGDVAITTGGERPMFRGDLHSDHLDFDDLAGFVGAAPDAGNGDTTNPELAAQAREEAVEATVLPDTPYKLEKLRSMDADVRLRAATIEAPSLPLNDMDAHLKLEGGLLRLDPLDFGVAGGNIRSTIRMDARQDTIATTADINARGLDISSLLPEVELAQNAVGKAAGDARLSGTGNSIAAILGSSDGEVVIGMGHGRISNLLMEMAGIDLAEIIKFKLTEDRMIPVRCAFGDFEVTRGVMNTRSFAFDTTDTILIGEGTIDLGEERLDLVIKPRPKDRSLLSLRSPLLVDGTFKQPDLRPDLGRVGLRAAIALTLGSIAPPAALLGTLELGPGEDAGCGGKYAE</sequence>
<reference evidence="3 4" key="1">
    <citation type="submission" date="2017-02" db="EMBL/GenBank/DDBJ databases">
        <authorList>
            <person name="Peterson S.W."/>
        </authorList>
    </citation>
    <scope>NUCLEOTIDE SEQUENCE [LARGE SCALE GENOMIC DNA]</scope>
    <source>
        <strain evidence="3 4">DSM 21749</strain>
    </source>
</reference>
<protein>
    <recommendedName>
        <fullName evidence="2">AsmA domain-containing protein</fullName>
    </recommendedName>
</protein>